<evidence type="ECO:0000256" key="1">
    <source>
        <dbReference type="SAM" id="MobiDB-lite"/>
    </source>
</evidence>
<organism evidence="2">
    <name type="scientific">Cladocopium goreaui</name>
    <dbReference type="NCBI Taxonomy" id="2562237"/>
    <lineage>
        <taxon>Eukaryota</taxon>
        <taxon>Sar</taxon>
        <taxon>Alveolata</taxon>
        <taxon>Dinophyceae</taxon>
        <taxon>Suessiales</taxon>
        <taxon>Symbiodiniaceae</taxon>
        <taxon>Cladocopium</taxon>
    </lineage>
</organism>
<evidence type="ECO:0000313" key="2">
    <source>
        <dbReference type="EMBL" id="CAI4008078.1"/>
    </source>
</evidence>
<evidence type="ECO:0000313" key="3">
    <source>
        <dbReference type="EMBL" id="CAL4795390.1"/>
    </source>
</evidence>
<dbReference type="Proteomes" id="UP001152797">
    <property type="component" value="Unassembled WGS sequence"/>
</dbReference>
<feature type="compositionally biased region" description="Polar residues" evidence="1">
    <location>
        <begin position="1097"/>
        <end position="1110"/>
    </location>
</feature>
<feature type="region of interest" description="Disordered" evidence="1">
    <location>
        <begin position="1005"/>
        <end position="1233"/>
    </location>
</feature>
<feature type="compositionally biased region" description="Basic and acidic residues" evidence="1">
    <location>
        <begin position="330"/>
        <end position="358"/>
    </location>
</feature>
<feature type="compositionally biased region" description="Basic residues" evidence="1">
    <location>
        <begin position="583"/>
        <end position="607"/>
    </location>
</feature>
<keyword evidence="4" id="KW-1185">Reference proteome</keyword>
<feature type="compositionally biased region" description="Low complexity" evidence="1">
    <location>
        <begin position="1172"/>
        <end position="1183"/>
    </location>
</feature>
<reference evidence="3 4" key="2">
    <citation type="submission" date="2024-05" db="EMBL/GenBank/DDBJ databases">
        <authorList>
            <person name="Chen Y."/>
            <person name="Shah S."/>
            <person name="Dougan E. K."/>
            <person name="Thang M."/>
            <person name="Chan C."/>
        </authorList>
    </citation>
    <scope>NUCLEOTIDE SEQUENCE [LARGE SCALE GENOMIC DNA]</scope>
</reference>
<feature type="region of interest" description="Disordered" evidence="1">
    <location>
        <begin position="270"/>
        <end position="373"/>
    </location>
</feature>
<feature type="compositionally biased region" description="Low complexity" evidence="1">
    <location>
        <begin position="933"/>
        <end position="949"/>
    </location>
</feature>
<feature type="region of interest" description="Disordered" evidence="1">
    <location>
        <begin position="161"/>
        <end position="247"/>
    </location>
</feature>
<feature type="region of interest" description="Disordered" evidence="1">
    <location>
        <begin position="921"/>
        <end position="993"/>
    </location>
</feature>
<feature type="compositionally biased region" description="Basic residues" evidence="1">
    <location>
        <begin position="533"/>
        <end position="543"/>
    </location>
</feature>
<feature type="compositionally biased region" description="Low complexity" evidence="1">
    <location>
        <begin position="488"/>
        <end position="502"/>
    </location>
</feature>
<feature type="compositionally biased region" description="Basic residues" evidence="1">
    <location>
        <begin position="439"/>
        <end position="457"/>
    </location>
</feature>
<proteinExistence type="predicted"/>
<feature type="compositionally biased region" description="Acidic residues" evidence="1">
    <location>
        <begin position="229"/>
        <end position="246"/>
    </location>
</feature>
<feature type="compositionally biased region" description="Basic and acidic residues" evidence="1">
    <location>
        <begin position="285"/>
        <end position="300"/>
    </location>
</feature>
<comment type="caution">
    <text evidence="2">The sequence shown here is derived from an EMBL/GenBank/DDBJ whole genome shotgun (WGS) entry which is preliminary data.</text>
</comment>
<name>A0A9P1DDQ1_9DINO</name>
<feature type="compositionally biased region" description="Pro residues" evidence="1">
    <location>
        <begin position="1159"/>
        <end position="1171"/>
    </location>
</feature>
<feature type="compositionally biased region" description="Low complexity" evidence="1">
    <location>
        <begin position="301"/>
        <end position="315"/>
    </location>
</feature>
<protein>
    <submittedName>
        <fullName evidence="3">Neurofilament heavy polypeptide</fullName>
    </submittedName>
</protein>
<gene>
    <name evidence="2" type="ORF">C1SCF055_LOCUS33558</name>
</gene>
<dbReference type="EMBL" id="CAMXCT020004197">
    <property type="protein sequence ID" value="CAL1161453.1"/>
    <property type="molecule type" value="Genomic_DNA"/>
</dbReference>
<feature type="non-terminal residue" evidence="2">
    <location>
        <position position="1"/>
    </location>
</feature>
<accession>A0A9P1DDQ1</accession>
<sequence>MVVQRRPSRMSTERLALLEDFWKSLLEQDDEYIKERKRDIKKKTGSKVFSFVDLQKCDAISEAQVEREENYQFLLKYLSTFAGDLPTKYEVEESLVKICNEVHLNPHFTNKSQHEAWARNEAQMVRQMASHVTNLYQRTGHDKMRALKTIVHMRLQVKRRCTKKARKIETKDDAPDQPNAPNQQLGAPADLAQTVPMTESQVEAAMESLPDSQQACGDSVDLGQGDPTGDQEDEQGEEESLTDDEIVTPIICHDEAAYDLVKDDSVDAHYMDSQSHGNDAPPAIPKDDPKNIPKDVKAPSENEPAAPAAPAASEPVPSPGVEEVLGSEDEGLKTKDKSKGKTEEKTTYQKGTFQDHKPICPLPDAAGEDDSLQAQIETSVAKLTEAMKGRDVQKNLLKAQAILRKSIREAKLEEEAEEDIDRQYKDEGDSDSGNEGKPPKKTKGKGRGRGRGGKHKVPNPDNTEPVSKKARTDKGGMPSHSLPKTLDVAAEVAAEIAEQNVADARQDKGDVPGEADQPEQSKDAKPKCSAAKTKAKHTRKRTKKEAEPEDAKEKDKTDPEENKEGPEAAQPKTPPPAGEAQTPKKKTPTKTPKKTPKMTPRAARKKRNQEANVQELRDKGPRLPYFNLPDDVATKKLDRGAGNFYINKVDKQHIALLNMQHDETLKDIAAIDIFSGQASVSHAYRQETEFTQAIGISYVGIFLCKFHLGHIGHACMSVSAAFGVRLPGDKDFKASFPQVNNVMWQGFLRLVQMALRVVEDGVAHGGPPCSSFIWLNRGTSKRSAARPMGDQLEPTDHGSLGLDLHSLYCKVPFLPGLYKKMTKKKQAQLRKLASGKMVIRYRDSKGRSRVSQPKFPMLAIFDVTFMEMIWPRLILSTGLYLRQKLDRLRDLQAKSLQWWSAAKLGDVQSFLRRSWHHNILSRKAGPQKKRQTAAKAPAAAESPTSEASTVPGTDEQARAMAIQKYQQAQREESARQLQEQQQKEAQPKRLPATPCLRRVMSMSILQQPASGTQSPNEPMDTRTNDNNNSQAAQAKSASTTKQQKKIQKKNKQQKKKKNACKKGNGNTPQQQLTVQAPPANTPEQQANKSLDPHDQGQKQVQPEQTVKQQEPTTVAPDPPLAPPSPAQSEQAKAHSQAQATAVKAMLNRAQTADLGHSAPPAPSAPALPAPATPSSTATPMPTSDLAKDPLMKKKKGTVVRNKDAHNRRMRFYRSLESSSSPDEIQDMAENARTGGNKRQKLAVLFEEWVNCSEDWQQSSFVIRMKQRTTERQKGGRRWMTKADIVSKYAPGRTESEAKSIAEEIVAHKEQTPDAKRPHPDAPLNSEMTLYLVWDEQFESTEHDSVVEQLFRQKDSSAKKASKGK</sequence>
<feature type="region of interest" description="Disordered" evidence="1">
    <location>
        <begin position="406"/>
        <end position="614"/>
    </location>
</feature>
<feature type="compositionally biased region" description="Low complexity" evidence="1">
    <location>
        <begin position="1026"/>
        <end position="1041"/>
    </location>
</feature>
<feature type="compositionally biased region" description="Pro residues" evidence="1">
    <location>
        <begin position="1116"/>
        <end position="1125"/>
    </location>
</feature>
<reference evidence="2" key="1">
    <citation type="submission" date="2022-10" db="EMBL/GenBank/DDBJ databases">
        <authorList>
            <person name="Chen Y."/>
            <person name="Dougan E. K."/>
            <person name="Chan C."/>
            <person name="Rhodes N."/>
            <person name="Thang M."/>
        </authorList>
    </citation>
    <scope>NUCLEOTIDE SEQUENCE</scope>
</reference>
<feature type="compositionally biased region" description="Basic residues" evidence="1">
    <location>
        <begin position="1042"/>
        <end position="1060"/>
    </location>
</feature>
<dbReference type="EMBL" id="CAMXCT010004197">
    <property type="protein sequence ID" value="CAI4008078.1"/>
    <property type="molecule type" value="Genomic_DNA"/>
</dbReference>
<evidence type="ECO:0000313" key="4">
    <source>
        <dbReference type="Proteomes" id="UP001152797"/>
    </source>
</evidence>
<feature type="compositionally biased region" description="Polar residues" evidence="1">
    <location>
        <begin position="1005"/>
        <end position="1016"/>
    </location>
</feature>
<feature type="compositionally biased region" description="Basic residues" evidence="1">
    <location>
        <begin position="921"/>
        <end position="932"/>
    </location>
</feature>
<dbReference type="EMBL" id="CAMXCT030004197">
    <property type="protein sequence ID" value="CAL4795390.1"/>
    <property type="molecule type" value="Genomic_DNA"/>
</dbReference>
<feature type="compositionally biased region" description="Basic and acidic residues" evidence="1">
    <location>
        <begin position="544"/>
        <end position="566"/>
    </location>
</feature>